<protein>
    <submittedName>
        <fullName evidence="2">Uncharacterized protein</fullName>
    </submittedName>
</protein>
<keyword evidence="1" id="KW-1133">Transmembrane helix</keyword>
<feature type="transmembrane region" description="Helical" evidence="1">
    <location>
        <begin position="29"/>
        <end position="54"/>
    </location>
</feature>
<organism evidence="2 3">
    <name type="scientific">Komagataeibacter europaeus NBRC 3261</name>
    <dbReference type="NCBI Taxonomy" id="1234669"/>
    <lineage>
        <taxon>Bacteria</taxon>
        <taxon>Pseudomonadati</taxon>
        <taxon>Pseudomonadota</taxon>
        <taxon>Alphaproteobacteria</taxon>
        <taxon>Acetobacterales</taxon>
        <taxon>Acetobacteraceae</taxon>
        <taxon>Komagataeibacter</taxon>
    </lineage>
</organism>
<dbReference type="Proteomes" id="UP000032675">
    <property type="component" value="Unassembled WGS sequence"/>
</dbReference>
<feature type="transmembrane region" description="Helical" evidence="1">
    <location>
        <begin position="61"/>
        <end position="82"/>
    </location>
</feature>
<evidence type="ECO:0000313" key="2">
    <source>
        <dbReference type="EMBL" id="GAN95194.1"/>
    </source>
</evidence>
<proteinExistence type="predicted"/>
<gene>
    <name evidence="2" type="ORF">Geu3261_0014_043</name>
</gene>
<accession>A0A0D6PVK1</accession>
<dbReference type="AlphaFoldDB" id="A0A0D6PVK1"/>
<keyword evidence="1" id="KW-0472">Membrane</keyword>
<comment type="caution">
    <text evidence="2">The sequence shown here is derived from an EMBL/GenBank/DDBJ whole genome shotgun (WGS) entry which is preliminary data.</text>
</comment>
<dbReference type="EMBL" id="BANI01000014">
    <property type="protein sequence ID" value="GAN95194.1"/>
    <property type="molecule type" value="Genomic_DNA"/>
</dbReference>
<dbReference type="RefSeq" id="WP_048849616.1">
    <property type="nucleotide sequence ID" value="NZ_BANI01000014.1"/>
</dbReference>
<name>A0A0D6PVK1_KOMEU</name>
<sequence>MTFYSALLPPVRATGAAAWPVMVAWRMSWLVLLCGWVGLLLRGCWVSGLIAGGAAIMIGRLLPLTVALPLLGGLHLILALNAPDLRQWELRLRGYRPARGVYATDPKAALLRWMDHDRSRPLSPVS</sequence>
<evidence type="ECO:0000256" key="1">
    <source>
        <dbReference type="SAM" id="Phobius"/>
    </source>
</evidence>
<evidence type="ECO:0000313" key="3">
    <source>
        <dbReference type="Proteomes" id="UP000032675"/>
    </source>
</evidence>
<reference evidence="2 3" key="1">
    <citation type="submission" date="2012-11" db="EMBL/GenBank/DDBJ databases">
        <title>Whole genome sequence of Gluconacetobacter europaeus NBRC3261.</title>
        <authorList>
            <person name="Azuma Y."/>
            <person name="Higashiura N."/>
            <person name="Hirakawa H."/>
            <person name="Matsushita K."/>
        </authorList>
    </citation>
    <scope>NUCLEOTIDE SEQUENCE [LARGE SCALE GENOMIC DNA]</scope>
    <source>
        <strain evidence="2 3">NBRC 3261</strain>
    </source>
</reference>
<keyword evidence="1" id="KW-0812">Transmembrane</keyword>